<proteinExistence type="predicted"/>
<dbReference type="EMBL" id="LFMI01000542">
    <property type="protein sequence ID" value="OTA04800.1"/>
    <property type="molecule type" value="Genomic_DNA"/>
</dbReference>
<accession>A0A2H2ZNQ7</accession>
<organism evidence="3 4">
    <name type="scientific">Trichoderma parareesei</name>
    <name type="common">Filamentous fungus</name>
    <dbReference type="NCBI Taxonomy" id="858221"/>
    <lineage>
        <taxon>Eukaryota</taxon>
        <taxon>Fungi</taxon>
        <taxon>Dikarya</taxon>
        <taxon>Ascomycota</taxon>
        <taxon>Pezizomycotina</taxon>
        <taxon>Sordariomycetes</taxon>
        <taxon>Hypocreomycetidae</taxon>
        <taxon>Hypocreales</taxon>
        <taxon>Hypocreaceae</taxon>
        <taxon>Trichoderma</taxon>
    </lineage>
</organism>
<evidence type="ECO:0000256" key="2">
    <source>
        <dbReference type="SAM" id="Phobius"/>
    </source>
</evidence>
<comment type="caution">
    <text evidence="3">The sequence shown here is derived from an EMBL/GenBank/DDBJ whole genome shotgun (WGS) entry which is preliminary data.</text>
</comment>
<feature type="region of interest" description="Disordered" evidence="1">
    <location>
        <begin position="342"/>
        <end position="390"/>
    </location>
</feature>
<dbReference type="Pfam" id="PF13450">
    <property type="entry name" value="NAD_binding_8"/>
    <property type="match status" value="1"/>
</dbReference>
<dbReference type="InterPro" id="IPR036188">
    <property type="entry name" value="FAD/NAD-bd_sf"/>
</dbReference>
<reference evidence="3 4" key="1">
    <citation type="journal article" date="2015" name="Genome Announc.">
        <title>Genome sequence and annotation of Trichoderma parareesei, the ancestor of the cellulase producer Trichoderma reesei.</title>
        <authorList>
            <person name="Yang D."/>
            <person name="Pomraning K."/>
            <person name="Kopchinskiy A."/>
            <person name="Karimi Aghcheh R."/>
            <person name="Atanasova L."/>
            <person name="Chenthamara K."/>
            <person name="Baker S.E."/>
            <person name="Zhang R."/>
            <person name="Shen Q."/>
            <person name="Freitag M."/>
            <person name="Kubicek C.P."/>
            <person name="Druzhinina I.S."/>
        </authorList>
    </citation>
    <scope>NUCLEOTIDE SEQUENCE [LARGE SCALE GENOMIC DNA]</scope>
    <source>
        <strain evidence="3 4">CBS 125925</strain>
    </source>
</reference>
<dbReference type="OrthoDB" id="2019015at2759"/>
<keyword evidence="2" id="KW-0812">Transmembrane</keyword>
<evidence type="ECO:0000256" key="1">
    <source>
        <dbReference type="SAM" id="MobiDB-lite"/>
    </source>
</evidence>
<dbReference type="Gene3D" id="3.50.50.60">
    <property type="entry name" value="FAD/NAD(P)-binding domain"/>
    <property type="match status" value="1"/>
</dbReference>
<feature type="transmembrane region" description="Helical" evidence="2">
    <location>
        <begin position="136"/>
        <end position="154"/>
    </location>
</feature>
<dbReference type="Gene3D" id="1.10.405.20">
    <property type="match status" value="1"/>
</dbReference>
<dbReference type="Gene3D" id="3.30.70.1990">
    <property type="match status" value="1"/>
</dbReference>
<keyword evidence="2" id="KW-0472">Membrane</keyword>
<evidence type="ECO:0000313" key="4">
    <source>
        <dbReference type="Proteomes" id="UP000219286"/>
    </source>
</evidence>
<dbReference type="Proteomes" id="UP000219286">
    <property type="component" value="Unassembled WGS sequence"/>
</dbReference>
<evidence type="ECO:0000313" key="3">
    <source>
        <dbReference type="EMBL" id="OTA04800.1"/>
    </source>
</evidence>
<dbReference type="AlphaFoldDB" id="A0A2H2ZNQ7"/>
<protein>
    <recommendedName>
        <fullName evidence="5">Flavin-containing amine oxidasedehydrogenase</fullName>
    </recommendedName>
</protein>
<dbReference type="PRINTS" id="PR00419">
    <property type="entry name" value="ADXRDTASE"/>
</dbReference>
<feature type="transmembrane region" description="Helical" evidence="2">
    <location>
        <begin position="12"/>
        <end position="30"/>
    </location>
</feature>
<keyword evidence="2" id="KW-1133">Transmembrane helix</keyword>
<dbReference type="SUPFAM" id="SSF51905">
    <property type="entry name" value="FAD/NAD(P)-binding domain"/>
    <property type="match status" value="1"/>
</dbReference>
<dbReference type="GO" id="GO:0016491">
    <property type="term" value="F:oxidoreductase activity"/>
    <property type="evidence" value="ECO:0007669"/>
    <property type="project" value="TreeGrafter"/>
</dbReference>
<dbReference type="PANTHER" id="PTHR42923">
    <property type="entry name" value="PROTOPORPHYRINOGEN OXIDASE"/>
    <property type="match status" value="1"/>
</dbReference>
<dbReference type="PANTHER" id="PTHR42923:SF20">
    <property type="entry name" value="FLAVIN-CONTAINING AMINE OXIDASEDEHYDROGENASE"/>
    <property type="match status" value="1"/>
</dbReference>
<keyword evidence="4" id="KW-1185">Reference proteome</keyword>
<dbReference type="InterPro" id="IPR050464">
    <property type="entry name" value="Zeta_carotene_desat/Oxidored"/>
</dbReference>
<name>A0A2H2ZNQ7_TRIPA</name>
<evidence type="ECO:0008006" key="5">
    <source>
        <dbReference type="Google" id="ProtNLM"/>
    </source>
</evidence>
<feature type="compositionally biased region" description="Low complexity" evidence="1">
    <location>
        <begin position="359"/>
        <end position="388"/>
    </location>
</feature>
<gene>
    <name evidence="3" type="ORF">A9Z42_0053900</name>
</gene>
<sequence length="562" mass="63624">MASNQQSKTPRHIVIVGAGAAGMSCAATLANHPDDFKVTLLEKNSIVGGQAMSIPLDQEKYGASWMNNGVQGGSQIFKHTFNYFNQYGFPAQPLALQVSFGKGPSGFWTNCFPSKLVAQHAADIRRFGLFLNVVKWTMPIFGILPISLMLRLFFFSRDFGDKMVYPLIALFLGTGNQTANVPAAIVERLFNDPNMKLWDYDPDTLLPNQPTMYSFDCLDSFYGKWKDDLIAKGVTIRTNNEVQEVVLRSKKGVDLVIKNNNNNNNSDSGDTTTEHFDHLVLCVLADDALRILGKSATRREKLVLGGASFYDDLTITHSDSDYFNKHYETRFKSELCGEPKSEAQCHQIASAKGEPASPPQSSSSYSSPSSEQQPDQEQQQQQQQQQQPFNPMYYTYTYQEDPRLIEMSFNCSNYQHQFKRSKDNTTSSSSPSSSSPAPVYQTIFLDKRKRDLWTEGAIDESKIIKRNWWHQLGHRWQHYVRVVPGVMFLQGRNNTFFAGSWTLVNMHEVACISGIAAAYRLGAEYRKFDDFAQDFFVKYLLVSHGKIFSREEKKRNKAKKTA</sequence>